<evidence type="ECO:0000259" key="1">
    <source>
        <dbReference type="SMART" id="SM00960"/>
    </source>
</evidence>
<accession>A0A380MMU3</accession>
<proteinExistence type="predicted"/>
<dbReference type="Pfam" id="PF03259">
    <property type="entry name" value="Robl_LC7"/>
    <property type="match status" value="1"/>
</dbReference>
<dbReference type="RefSeq" id="WP_072577515.1">
    <property type="nucleotide sequence ID" value="NZ_LWHB01000193.1"/>
</dbReference>
<feature type="domain" description="Roadblock/LAMTOR2" evidence="1">
    <location>
        <begin position="6"/>
        <end position="95"/>
    </location>
</feature>
<evidence type="ECO:0000313" key="2">
    <source>
        <dbReference type="EMBL" id="SUO93494.1"/>
    </source>
</evidence>
<evidence type="ECO:0000313" key="3">
    <source>
        <dbReference type="Proteomes" id="UP000254601"/>
    </source>
</evidence>
<dbReference type="EMBL" id="UHIC01000001">
    <property type="protein sequence ID" value="SUO93494.1"/>
    <property type="molecule type" value="Genomic_DNA"/>
</dbReference>
<dbReference type="Proteomes" id="UP000254601">
    <property type="component" value="Unassembled WGS sequence"/>
</dbReference>
<gene>
    <name evidence="2" type="ORF">NCTC13337_00265</name>
</gene>
<sequence>MNPILQNLLEDLNQSLNEIQAVMLFTIDGIVIASTLEDEKIIDETGAVTAAMQQLGIRSTTLLKRGELAQIQIHANNGYIILNGINNELVLVLLAQKQINMGLILHEIKRTQIALLEQLA</sequence>
<dbReference type="SUPFAM" id="SSF103196">
    <property type="entry name" value="Roadblock/LC7 domain"/>
    <property type="match status" value="1"/>
</dbReference>
<organism evidence="2 3">
    <name type="scientific">Suttonella ornithocola</name>
    <dbReference type="NCBI Taxonomy" id="279832"/>
    <lineage>
        <taxon>Bacteria</taxon>
        <taxon>Pseudomonadati</taxon>
        <taxon>Pseudomonadota</taxon>
        <taxon>Gammaproteobacteria</taxon>
        <taxon>Cardiobacteriales</taxon>
        <taxon>Cardiobacteriaceae</taxon>
        <taxon>Suttonella</taxon>
    </lineage>
</organism>
<reference evidence="2 3" key="1">
    <citation type="submission" date="2018-06" db="EMBL/GenBank/DDBJ databases">
        <authorList>
            <consortium name="Pathogen Informatics"/>
            <person name="Doyle S."/>
        </authorList>
    </citation>
    <scope>NUCLEOTIDE SEQUENCE [LARGE SCALE GENOMIC DNA]</scope>
    <source>
        <strain evidence="2 3">NCTC13337</strain>
    </source>
</reference>
<dbReference type="SMART" id="SM00960">
    <property type="entry name" value="Robl_LC7"/>
    <property type="match status" value="1"/>
</dbReference>
<protein>
    <submittedName>
        <fullName evidence="2">Roadblock/LC7 domain</fullName>
    </submittedName>
</protein>
<keyword evidence="3" id="KW-1185">Reference proteome</keyword>
<name>A0A380MMU3_9GAMM</name>
<dbReference type="InterPro" id="IPR004942">
    <property type="entry name" value="Roadblock/LAMTOR2_dom"/>
</dbReference>
<dbReference type="Gene3D" id="3.30.450.30">
    <property type="entry name" value="Dynein light chain 2a, cytoplasmic"/>
    <property type="match status" value="1"/>
</dbReference>
<dbReference type="AlphaFoldDB" id="A0A380MMU3"/>